<evidence type="ECO:0000259" key="2">
    <source>
        <dbReference type="Pfam" id="PF22208"/>
    </source>
</evidence>
<name>A0A385Q3W3_9FIRM</name>
<evidence type="ECO:0000313" key="4">
    <source>
        <dbReference type="Proteomes" id="UP000265562"/>
    </source>
</evidence>
<feature type="domain" description="Csm6 CARF" evidence="2">
    <location>
        <begin position="74"/>
        <end position="176"/>
    </location>
</feature>
<dbReference type="Pfam" id="PF22208">
    <property type="entry name" value="Cas_Csm6_CARF"/>
    <property type="match status" value="1"/>
</dbReference>
<dbReference type="OrthoDB" id="5243123at2"/>
<dbReference type="Pfam" id="PF09659">
    <property type="entry name" value="Cas_Csm6_HEPN"/>
    <property type="match status" value="1"/>
</dbReference>
<accession>A0A385Q3W3</accession>
<dbReference type="EMBL" id="CP032364">
    <property type="protein sequence ID" value="AYB00358.1"/>
    <property type="molecule type" value="Genomic_DNA"/>
</dbReference>
<proteinExistence type="predicted"/>
<feature type="domain" description="Csm6 HEPN" evidence="1">
    <location>
        <begin position="257"/>
        <end position="448"/>
    </location>
</feature>
<dbReference type="RefSeq" id="WP_111524051.1">
    <property type="nucleotide sequence ID" value="NZ_CP032364.1"/>
</dbReference>
<evidence type="ECO:0000313" key="3">
    <source>
        <dbReference type="EMBL" id="AYB00358.1"/>
    </source>
</evidence>
<protein>
    <submittedName>
        <fullName evidence="3">CRISPR-associated protein Csm6</fullName>
    </submittedName>
</protein>
<organism evidence="3 4">
    <name type="scientific">Lachnoanaerobaculum umeaense</name>
    <dbReference type="NCBI Taxonomy" id="617123"/>
    <lineage>
        <taxon>Bacteria</taxon>
        <taxon>Bacillati</taxon>
        <taxon>Bacillota</taxon>
        <taxon>Clostridia</taxon>
        <taxon>Lachnospirales</taxon>
        <taxon>Lachnospiraceae</taxon>
        <taxon>Lachnoanaerobaculum</taxon>
    </lineage>
</organism>
<dbReference type="Proteomes" id="UP000265562">
    <property type="component" value="Chromosome"/>
</dbReference>
<dbReference type="NCBIfam" id="TIGR02672">
    <property type="entry name" value="cas_csm6"/>
    <property type="match status" value="1"/>
</dbReference>
<dbReference type="AlphaFoldDB" id="A0A385Q3W3"/>
<dbReference type="InterPro" id="IPR013489">
    <property type="entry name" value="CRISPR-assoc_prot_Csm6"/>
</dbReference>
<dbReference type="KEGG" id="lua:D4A81_10710"/>
<keyword evidence="4" id="KW-1185">Reference proteome</keyword>
<dbReference type="InterPro" id="IPR053941">
    <property type="entry name" value="Csm6_HEPN"/>
</dbReference>
<dbReference type="InterPro" id="IPR053955">
    <property type="entry name" value="Csm6_CARF"/>
</dbReference>
<sequence>MNILFSPLGGNDPVSEKNFFDGSMIHICRYYDIDKVYLYMTKEIWEKHEKDNRYVFFINKLAEYKNKKIEYIIIDDKDCENVQVYDQFLFKFEKEINNIISSLSDEDRFFINISSGTPAMKNALVILQDLNEYDCKFIQVATPTKRMNENEHSNNPDWESMWEFNLELEINGENRCTENKCPSLSRLRKEEIIKKHIDEYDYRAALSVAEGMDKRSTGHYIDELARAVNRYNLDMKKVDADYKEGSIDMTPVKSGNARKIFEYALWLSTKLKRKEYIDFIRGITPIVVELFEVVLKGRGKLDINDYCKMGDNKVRMWDSSKVINKLPGRDDSIQDIVNKEYQLKNNYSNSEKKFELKMIYSEALLYLIKNIIDNTDLAETASNIRSVEANVRNLAAHDIVSLDEKNIEEKTEFTPEKIMGMIKKLFAYTSFGIKKEDWNSYEDMNQELKRRISEHREETTSC</sequence>
<gene>
    <name evidence="3" type="ORF">D4A81_10710</name>
</gene>
<evidence type="ECO:0000259" key="1">
    <source>
        <dbReference type="Pfam" id="PF09659"/>
    </source>
</evidence>
<reference evidence="3 4" key="1">
    <citation type="submission" date="2018-09" db="EMBL/GenBank/DDBJ databases">
        <title>Genome sequencing of Lachnoanaerobaculum umeaense DSM 23576.</title>
        <authorList>
            <person name="Kook J.-K."/>
            <person name="Park S.-N."/>
            <person name="Lim Y.K."/>
        </authorList>
    </citation>
    <scope>NUCLEOTIDE SEQUENCE [LARGE SCALE GENOMIC DNA]</scope>
    <source>
        <strain evidence="4">DSM 23576 \ CCUG 58757</strain>
    </source>
</reference>